<dbReference type="GO" id="GO:0009252">
    <property type="term" value="P:peptidoglycan biosynthetic process"/>
    <property type="evidence" value="ECO:0007669"/>
    <property type="project" value="UniProtKB-UniRule"/>
</dbReference>
<evidence type="ECO:0000256" key="1">
    <source>
        <dbReference type="ARBA" id="ARBA00022962"/>
    </source>
</evidence>
<dbReference type="EC" id="6.3.5.13" evidence="2"/>
<keyword evidence="2" id="KW-0436">Ligase</keyword>
<evidence type="ECO:0000256" key="2">
    <source>
        <dbReference type="HAMAP-Rule" id="MF_02213"/>
    </source>
</evidence>
<comment type="subunit">
    <text evidence="2">Forms a heterodimer with MurT.</text>
</comment>
<dbReference type="GO" id="GO:0140282">
    <property type="term" value="F:carbon-nitrogen ligase activity on lipid II"/>
    <property type="evidence" value="ECO:0007669"/>
    <property type="project" value="UniProtKB-UniRule"/>
</dbReference>
<dbReference type="EC" id="3.5.1.2" evidence="2"/>
<feature type="active site" evidence="2">
    <location>
        <position position="187"/>
    </location>
</feature>
<dbReference type="Gene3D" id="3.40.50.880">
    <property type="match status" value="1"/>
</dbReference>
<feature type="domain" description="CobB/CobQ-like glutamine amidotransferase" evidence="3">
    <location>
        <begin position="4"/>
        <end position="194"/>
    </location>
</feature>
<name>A0A1T4KVH1_9FIRM</name>
<dbReference type="Proteomes" id="UP000190657">
    <property type="component" value="Unassembled WGS sequence"/>
</dbReference>
<dbReference type="PANTHER" id="PTHR21343:SF9">
    <property type="entry name" value="LIPID II ISOGLUTAMINYL SYNTHASE (GLUTAMINE-HYDROLYZING) SUBUNIT GATD"/>
    <property type="match status" value="1"/>
</dbReference>
<organism evidence="4 5">
    <name type="scientific">Eubacterium coprostanoligenes</name>
    <dbReference type="NCBI Taxonomy" id="290054"/>
    <lineage>
        <taxon>Bacteria</taxon>
        <taxon>Bacillati</taxon>
        <taxon>Bacillota</taxon>
        <taxon>Clostridia</taxon>
        <taxon>Eubacteriales</taxon>
        <taxon>Eubacteriaceae</taxon>
        <taxon>Eubacterium</taxon>
    </lineage>
</organism>
<comment type="catalytic activity">
    <reaction evidence="2">
        <text>L-glutamine + H2O = L-glutamate + NH4(+)</text>
        <dbReference type="Rhea" id="RHEA:15889"/>
        <dbReference type="ChEBI" id="CHEBI:15377"/>
        <dbReference type="ChEBI" id="CHEBI:28938"/>
        <dbReference type="ChEBI" id="CHEBI:29985"/>
        <dbReference type="ChEBI" id="CHEBI:58359"/>
        <dbReference type="EC" id="3.5.1.2"/>
    </reaction>
</comment>
<dbReference type="RefSeq" id="WP_078768122.1">
    <property type="nucleotide sequence ID" value="NZ_FUWW01000005.1"/>
</dbReference>
<feature type="active site" description="Nucleophile" evidence="2">
    <location>
        <position position="91"/>
    </location>
</feature>
<comment type="pathway">
    <text evidence="2">Cell wall biogenesis; peptidoglycan biosynthesis.</text>
</comment>
<keyword evidence="1 2" id="KW-0315">Glutamine amidotransferase</keyword>
<reference evidence="4 5" key="1">
    <citation type="submission" date="2017-02" db="EMBL/GenBank/DDBJ databases">
        <authorList>
            <person name="Peterson S.W."/>
        </authorList>
    </citation>
    <scope>NUCLEOTIDE SEQUENCE [LARGE SCALE GENOMIC DNA]</scope>
    <source>
        <strain evidence="4 5">ATCC 51222</strain>
    </source>
</reference>
<evidence type="ECO:0000313" key="5">
    <source>
        <dbReference type="Proteomes" id="UP000190657"/>
    </source>
</evidence>
<evidence type="ECO:0000313" key="4">
    <source>
        <dbReference type="EMBL" id="SJZ46358.1"/>
    </source>
</evidence>
<dbReference type="InterPro" id="IPR029062">
    <property type="entry name" value="Class_I_gatase-like"/>
</dbReference>
<dbReference type="OrthoDB" id="9782045at2"/>
<dbReference type="STRING" id="290054.SAMN02745114_00626"/>
<dbReference type="GO" id="GO:0071555">
    <property type="term" value="P:cell wall organization"/>
    <property type="evidence" value="ECO:0007669"/>
    <property type="project" value="UniProtKB-KW"/>
</dbReference>
<dbReference type="InterPro" id="IPR043702">
    <property type="entry name" value="Lipid_II_synth_GatD"/>
</dbReference>
<dbReference type="InterPro" id="IPR033949">
    <property type="entry name" value="CobQ_GATase1"/>
</dbReference>
<dbReference type="PROSITE" id="PS51274">
    <property type="entry name" value="GATASE_COBBQ"/>
    <property type="match status" value="1"/>
</dbReference>
<dbReference type="HAMAP" id="MF_02213">
    <property type="entry name" value="Lipid_II_synth_GatD"/>
    <property type="match status" value="1"/>
</dbReference>
<dbReference type="AlphaFoldDB" id="A0A1T4KVH1"/>
<dbReference type="GO" id="GO:0004359">
    <property type="term" value="F:glutaminase activity"/>
    <property type="evidence" value="ECO:0007669"/>
    <property type="project" value="UniProtKB-UniRule"/>
</dbReference>
<dbReference type="InterPro" id="IPR011698">
    <property type="entry name" value="GATase_3"/>
</dbReference>
<gene>
    <name evidence="2" type="primary">gatD</name>
    <name evidence="4" type="ORF">SAMN02745114_00626</name>
</gene>
<keyword evidence="2" id="KW-0961">Cell wall biogenesis/degradation</keyword>
<dbReference type="Pfam" id="PF07685">
    <property type="entry name" value="GATase_3"/>
    <property type="match status" value="1"/>
</dbReference>
<dbReference type="GO" id="GO:0008360">
    <property type="term" value="P:regulation of cell shape"/>
    <property type="evidence" value="ECO:0007669"/>
    <property type="project" value="UniProtKB-KW"/>
</dbReference>
<dbReference type="GO" id="GO:0009236">
    <property type="term" value="P:cobalamin biosynthetic process"/>
    <property type="evidence" value="ECO:0007669"/>
    <property type="project" value="InterPro"/>
</dbReference>
<keyword evidence="2" id="KW-0573">Peptidoglycan synthesis</keyword>
<comment type="similarity">
    <text evidence="2">Belongs to the CobB/CobQ family. GatD subfamily.</text>
</comment>
<dbReference type="UniPathway" id="UPA00219"/>
<comment type="function">
    <text evidence="2">The lipid II isoglutaminyl synthase complex catalyzes the formation of alpha-D-isoglutamine in the cell wall lipid II stem peptide. The GatD subunit catalyzes the hydrolysis of glutamine to glutamate and ammonia. The resulting ammonia molecule is channeled to the active site of MurT.</text>
</comment>
<sequence>MAVKILHLYPEEMNLYGDKGNVICLKKRLEARNYKVDVINVGMGERIPDFDILFIGGGQDKEMSIVRRDVRRKAEELSYYIHSGKTVLAICGGYQLLGEYYKTASAQVIELSGALPFFTEGAKQRLIGNVVFESPFGKIVGFENHSGKTYIANELCPLGRVISGFGNNGEDSTEGVLYKNTFGTYAHGPVLPKNPMLADEIIKRALQVNELPNIDDELENLCHNSLVSRFT</sequence>
<keyword evidence="2" id="KW-0133">Cell shape</keyword>
<feature type="binding site" evidence="2">
    <location>
        <position position="125"/>
    </location>
    <ligand>
        <name>substrate</name>
    </ligand>
</feature>
<accession>A0A1T4KVH1</accession>
<keyword evidence="2" id="KW-0378">Hydrolase</keyword>
<dbReference type="EMBL" id="FUWW01000005">
    <property type="protein sequence ID" value="SJZ46358.1"/>
    <property type="molecule type" value="Genomic_DNA"/>
</dbReference>
<dbReference type="SUPFAM" id="SSF52317">
    <property type="entry name" value="Class I glutamine amidotransferase-like"/>
    <property type="match status" value="1"/>
</dbReference>
<keyword evidence="5" id="KW-1185">Reference proteome</keyword>
<comment type="catalytic activity">
    <reaction evidence="2">
        <text>beta-D-GlcNAc-(1-&gt;4)-Mur2Ac(oyl-L-Ala-gamma-D-Glu-L-Lys-D-Ala-D-Ala)-di-trans,octa-cis-undecaprenyl diphosphate + L-glutamine + ATP + H2O = beta-D-GlcNAc-(1-&gt;4)-Mur2Ac(oyl-L-Ala-D-isoglutaminyl-L-Lys-D-Ala-D-Ala)-di-trans,octa-cis-undecaprenyl diphosphate + L-glutamate + ADP + phosphate + H(+)</text>
        <dbReference type="Rhea" id="RHEA:57928"/>
        <dbReference type="ChEBI" id="CHEBI:15377"/>
        <dbReference type="ChEBI" id="CHEBI:15378"/>
        <dbReference type="ChEBI" id="CHEBI:29985"/>
        <dbReference type="ChEBI" id="CHEBI:30616"/>
        <dbReference type="ChEBI" id="CHEBI:43474"/>
        <dbReference type="ChEBI" id="CHEBI:58359"/>
        <dbReference type="ChEBI" id="CHEBI:60033"/>
        <dbReference type="ChEBI" id="CHEBI:62233"/>
        <dbReference type="ChEBI" id="CHEBI:456216"/>
        <dbReference type="EC" id="6.3.5.13"/>
    </reaction>
</comment>
<proteinExistence type="inferred from homology"/>
<dbReference type="PANTHER" id="PTHR21343">
    <property type="entry name" value="DETHIOBIOTIN SYNTHETASE"/>
    <property type="match status" value="1"/>
</dbReference>
<protein>
    <recommendedName>
        <fullName evidence="2">Lipid II isoglutaminyl synthase (glutamine-hydrolyzing) subunit GatD</fullName>
        <ecNumber evidence="2">6.3.5.13</ecNumber>
    </recommendedName>
    <alternativeName>
        <fullName evidence="2">Lipid II isoglutaminyl synthase glutaminase subunit</fullName>
        <ecNumber evidence="2">3.5.1.2</ecNumber>
    </alternativeName>
</protein>
<dbReference type="CDD" id="cd01750">
    <property type="entry name" value="GATase1_CobQ"/>
    <property type="match status" value="1"/>
</dbReference>
<evidence type="ECO:0000259" key="3">
    <source>
        <dbReference type="Pfam" id="PF07685"/>
    </source>
</evidence>